<dbReference type="SUPFAM" id="SSF46785">
    <property type="entry name" value="Winged helix' DNA-binding domain"/>
    <property type="match status" value="1"/>
</dbReference>
<dbReference type="Proteomes" id="UP000037326">
    <property type="component" value="Unassembled WGS sequence"/>
</dbReference>
<dbReference type="AlphaFoldDB" id="A0A0K9FBS6"/>
<evidence type="ECO:0000313" key="6">
    <source>
        <dbReference type="Proteomes" id="UP000037326"/>
    </source>
</evidence>
<dbReference type="SMART" id="SM00345">
    <property type="entry name" value="HTH_GNTR"/>
    <property type="match status" value="1"/>
</dbReference>
<feature type="domain" description="HTH gntR-type" evidence="4">
    <location>
        <begin position="11"/>
        <end position="80"/>
    </location>
</feature>
<accession>A0A0K9FBS6</accession>
<gene>
    <name evidence="5" type="ORF">ACZ11_05660</name>
</gene>
<name>A0A0K9FBS6_9BACI</name>
<comment type="caution">
    <text evidence="5">The sequence shown here is derived from an EMBL/GenBank/DDBJ whole genome shotgun (WGS) entry which is preliminary data.</text>
</comment>
<dbReference type="CDD" id="cd07377">
    <property type="entry name" value="WHTH_GntR"/>
    <property type="match status" value="1"/>
</dbReference>
<dbReference type="PATRIC" id="fig|582475.4.peg.574"/>
<keyword evidence="3" id="KW-0804">Transcription</keyword>
<dbReference type="RefSeq" id="WP_049664406.1">
    <property type="nucleotide sequence ID" value="NZ_LFXJ01000005.1"/>
</dbReference>
<sequence>MNIHLDPSSELQLYKQLSNQLIELIAKGKLKNGDTLPSVRSMASDLGINVSTVSKSYHELEEKRLIELKPKAKAIIIGGQKKELEETEVEKVENALKPIMAEAFARGLEKDQMTSLFHRILKQWK</sequence>
<dbReference type="GO" id="GO:0003700">
    <property type="term" value="F:DNA-binding transcription factor activity"/>
    <property type="evidence" value="ECO:0007669"/>
    <property type="project" value="InterPro"/>
</dbReference>
<evidence type="ECO:0000256" key="2">
    <source>
        <dbReference type="ARBA" id="ARBA00023125"/>
    </source>
</evidence>
<keyword evidence="2" id="KW-0238">DNA-binding</keyword>
<dbReference type="Pfam" id="PF00392">
    <property type="entry name" value="GntR"/>
    <property type="match status" value="1"/>
</dbReference>
<reference evidence="6" key="1">
    <citation type="submission" date="2015-07" db="EMBL/GenBank/DDBJ databases">
        <authorList>
            <consortium name="Consortium for Microbial Forensics and Genomics (microFORGE)"/>
            <person name="Knight B.M."/>
            <person name="Roberts D.P."/>
            <person name="Lin D."/>
            <person name="Hari K."/>
            <person name="Fletcher J."/>
            <person name="Melcher U."/>
            <person name="Blagden T."/>
            <person name="Winegar R.A."/>
        </authorList>
    </citation>
    <scope>NUCLEOTIDE SEQUENCE [LARGE SCALE GENOMIC DNA]</scope>
    <source>
        <strain evidence="6">DSM 23493</strain>
    </source>
</reference>
<dbReference type="EMBL" id="LFXJ01000005">
    <property type="protein sequence ID" value="KMY31692.1"/>
    <property type="molecule type" value="Genomic_DNA"/>
</dbReference>
<dbReference type="OrthoDB" id="9801546at2"/>
<keyword evidence="1" id="KW-0805">Transcription regulation</keyword>
<dbReference type="InterPro" id="IPR036390">
    <property type="entry name" value="WH_DNA-bd_sf"/>
</dbReference>
<dbReference type="InterPro" id="IPR000524">
    <property type="entry name" value="Tscrpt_reg_HTH_GntR"/>
</dbReference>
<evidence type="ECO:0000256" key="1">
    <source>
        <dbReference type="ARBA" id="ARBA00023015"/>
    </source>
</evidence>
<dbReference type="GeneID" id="96597775"/>
<organism evidence="5 6">
    <name type="scientific">Lysinibacillus xylanilyticus</name>
    <dbReference type="NCBI Taxonomy" id="582475"/>
    <lineage>
        <taxon>Bacteria</taxon>
        <taxon>Bacillati</taxon>
        <taxon>Bacillota</taxon>
        <taxon>Bacilli</taxon>
        <taxon>Bacillales</taxon>
        <taxon>Bacillaceae</taxon>
        <taxon>Lysinibacillus</taxon>
    </lineage>
</organism>
<dbReference type="PANTHER" id="PTHR38445">
    <property type="entry name" value="HTH-TYPE TRANSCRIPTIONAL REPRESSOR YTRA"/>
    <property type="match status" value="1"/>
</dbReference>
<evidence type="ECO:0000256" key="3">
    <source>
        <dbReference type="ARBA" id="ARBA00023163"/>
    </source>
</evidence>
<proteinExistence type="predicted"/>
<dbReference type="GO" id="GO:0003677">
    <property type="term" value="F:DNA binding"/>
    <property type="evidence" value="ECO:0007669"/>
    <property type="project" value="UniProtKB-KW"/>
</dbReference>
<evidence type="ECO:0000259" key="4">
    <source>
        <dbReference type="PROSITE" id="PS50949"/>
    </source>
</evidence>
<evidence type="ECO:0000313" key="5">
    <source>
        <dbReference type="EMBL" id="KMY31692.1"/>
    </source>
</evidence>
<dbReference type="PANTHER" id="PTHR38445:SF12">
    <property type="entry name" value="GNTR-FAMILY TRANSCRIPTIONAL REGULATOR"/>
    <property type="match status" value="1"/>
</dbReference>
<dbReference type="InterPro" id="IPR036388">
    <property type="entry name" value="WH-like_DNA-bd_sf"/>
</dbReference>
<protein>
    <submittedName>
        <fullName evidence="5">GntR family transcriptional regulator</fullName>
    </submittedName>
</protein>
<dbReference type="PROSITE" id="PS50949">
    <property type="entry name" value="HTH_GNTR"/>
    <property type="match status" value="1"/>
</dbReference>
<dbReference type="Gene3D" id="1.10.10.10">
    <property type="entry name" value="Winged helix-like DNA-binding domain superfamily/Winged helix DNA-binding domain"/>
    <property type="match status" value="1"/>
</dbReference>